<dbReference type="AlphaFoldDB" id="A0A7X0IHM9"/>
<evidence type="ECO:0000313" key="1">
    <source>
        <dbReference type="EMBL" id="MBB6475409.1"/>
    </source>
</evidence>
<organism evidence="1 2">
    <name type="scientific">Sphaerisporangium rubeum</name>
    <dbReference type="NCBI Taxonomy" id="321317"/>
    <lineage>
        <taxon>Bacteria</taxon>
        <taxon>Bacillati</taxon>
        <taxon>Actinomycetota</taxon>
        <taxon>Actinomycetes</taxon>
        <taxon>Streptosporangiales</taxon>
        <taxon>Streptosporangiaceae</taxon>
        <taxon>Sphaerisporangium</taxon>
    </lineage>
</organism>
<dbReference type="EMBL" id="JACHIU010000001">
    <property type="protein sequence ID" value="MBB6475409.1"/>
    <property type="molecule type" value="Genomic_DNA"/>
</dbReference>
<sequence length="142" mass="15657">MRWTLGEDTIRRLLTERELQRVQLARETAKTMLAAAESHLASVGKIRDDDPEGAYTLCYDAARKACAALLQAQGLRATSAGGHIALKDAVVAQFASTPEGRPLRRLDQMRRRRNVVEYGSQPGESVTAAELCGQVMTRLDLF</sequence>
<name>A0A7X0IHM9_9ACTN</name>
<proteinExistence type="predicted"/>
<evidence type="ECO:0000313" key="2">
    <source>
        <dbReference type="Proteomes" id="UP000555564"/>
    </source>
</evidence>
<dbReference type="Proteomes" id="UP000555564">
    <property type="component" value="Unassembled WGS sequence"/>
</dbReference>
<evidence type="ECO:0008006" key="3">
    <source>
        <dbReference type="Google" id="ProtNLM"/>
    </source>
</evidence>
<accession>A0A7X0IHM9</accession>
<dbReference type="Gene3D" id="1.20.120.330">
    <property type="entry name" value="Nucleotidyltransferases domain 2"/>
    <property type="match status" value="1"/>
</dbReference>
<dbReference type="RefSeq" id="WP_184984698.1">
    <property type="nucleotide sequence ID" value="NZ_BAAALO010000052.1"/>
</dbReference>
<comment type="caution">
    <text evidence="1">The sequence shown here is derived from an EMBL/GenBank/DDBJ whole genome shotgun (WGS) entry which is preliminary data.</text>
</comment>
<gene>
    <name evidence="1" type="ORF">BJ992_004840</name>
</gene>
<protein>
    <recommendedName>
        <fullName evidence="3">HEPN domain-containing protein</fullName>
    </recommendedName>
</protein>
<keyword evidence="2" id="KW-1185">Reference proteome</keyword>
<reference evidence="1 2" key="1">
    <citation type="submission" date="2020-08" db="EMBL/GenBank/DDBJ databases">
        <title>Sequencing the genomes of 1000 actinobacteria strains.</title>
        <authorList>
            <person name="Klenk H.-P."/>
        </authorList>
    </citation>
    <scope>NUCLEOTIDE SEQUENCE [LARGE SCALE GENOMIC DNA]</scope>
    <source>
        <strain evidence="1 2">DSM 44936</strain>
    </source>
</reference>